<dbReference type="Gene3D" id="1.10.340.70">
    <property type="match status" value="1"/>
</dbReference>
<proteinExistence type="predicted"/>
<dbReference type="EMBL" id="KQ484843">
    <property type="protein sequence ID" value="KYP33563.1"/>
    <property type="molecule type" value="Genomic_DNA"/>
</dbReference>
<organism evidence="2 3">
    <name type="scientific">Cajanus cajan</name>
    <name type="common">Pigeon pea</name>
    <name type="synonym">Cajanus indicus</name>
    <dbReference type="NCBI Taxonomy" id="3821"/>
    <lineage>
        <taxon>Eukaryota</taxon>
        <taxon>Viridiplantae</taxon>
        <taxon>Streptophyta</taxon>
        <taxon>Embryophyta</taxon>
        <taxon>Tracheophyta</taxon>
        <taxon>Spermatophyta</taxon>
        <taxon>Magnoliopsida</taxon>
        <taxon>eudicotyledons</taxon>
        <taxon>Gunneridae</taxon>
        <taxon>Pentapetalae</taxon>
        <taxon>rosids</taxon>
        <taxon>fabids</taxon>
        <taxon>Fabales</taxon>
        <taxon>Fabaceae</taxon>
        <taxon>Papilionoideae</taxon>
        <taxon>50 kb inversion clade</taxon>
        <taxon>NPAAA clade</taxon>
        <taxon>indigoferoid/millettioid clade</taxon>
        <taxon>Phaseoleae</taxon>
        <taxon>Cajanus</taxon>
    </lineage>
</organism>
<feature type="domain" description="Integrase zinc-binding" evidence="1">
    <location>
        <begin position="37"/>
        <end position="81"/>
    </location>
</feature>
<name>A0A151QTB6_CAJCA</name>
<evidence type="ECO:0000313" key="2">
    <source>
        <dbReference type="EMBL" id="KYP33563.1"/>
    </source>
</evidence>
<dbReference type="Pfam" id="PF17921">
    <property type="entry name" value="Integrase_H2C2"/>
    <property type="match status" value="1"/>
</dbReference>
<dbReference type="InterPro" id="IPR041588">
    <property type="entry name" value="Integrase_H2C2"/>
</dbReference>
<dbReference type="AlphaFoldDB" id="A0A151QTB6"/>
<dbReference type="Proteomes" id="UP000075243">
    <property type="component" value="Unassembled WGS sequence"/>
</dbReference>
<protein>
    <recommendedName>
        <fullName evidence="1">Integrase zinc-binding domain-containing protein</fullName>
    </recommendedName>
</protein>
<keyword evidence="3" id="KW-1185">Reference proteome</keyword>
<gene>
    <name evidence="2" type="ORF">KK1_045573</name>
</gene>
<dbReference type="Gramene" id="C.cajan_43617.t">
    <property type="protein sequence ID" value="C.cajan_43617.t.cds1"/>
    <property type="gene ID" value="C.cajan_43617"/>
</dbReference>
<sequence length="111" mass="12784">MEIKNKLLNDPKGRDIYTFQNGLLFLKGRLFVPDVADFRRKLLLEFHATPVAGHSGVKPTLSRLAASFYWPSMAADARQFICIPTRWFLLLQSGRHILLLILMAWKLKINC</sequence>
<reference evidence="2" key="1">
    <citation type="journal article" date="2012" name="Nat. Biotechnol.">
        <title>Draft genome sequence of pigeonpea (Cajanus cajan), an orphan legume crop of resource-poor farmers.</title>
        <authorList>
            <person name="Varshney R.K."/>
            <person name="Chen W."/>
            <person name="Li Y."/>
            <person name="Bharti A.K."/>
            <person name="Saxena R.K."/>
            <person name="Schlueter J.A."/>
            <person name="Donoghue M.T."/>
            <person name="Azam S."/>
            <person name="Fan G."/>
            <person name="Whaley A.M."/>
            <person name="Farmer A.D."/>
            <person name="Sheridan J."/>
            <person name="Iwata A."/>
            <person name="Tuteja R."/>
            <person name="Penmetsa R.V."/>
            <person name="Wu W."/>
            <person name="Upadhyaya H.D."/>
            <person name="Yang S.P."/>
            <person name="Shah T."/>
            <person name="Saxena K.B."/>
            <person name="Michael T."/>
            <person name="McCombie W.R."/>
            <person name="Yang B."/>
            <person name="Zhang G."/>
            <person name="Yang H."/>
            <person name="Wang J."/>
            <person name="Spillane C."/>
            <person name="Cook D.R."/>
            <person name="May G.D."/>
            <person name="Xu X."/>
            <person name="Jackson S.A."/>
        </authorList>
    </citation>
    <scope>NUCLEOTIDE SEQUENCE [LARGE SCALE GENOMIC DNA]</scope>
</reference>
<evidence type="ECO:0000313" key="3">
    <source>
        <dbReference type="Proteomes" id="UP000075243"/>
    </source>
</evidence>
<accession>A0A151QTB6</accession>
<evidence type="ECO:0000259" key="1">
    <source>
        <dbReference type="Pfam" id="PF17921"/>
    </source>
</evidence>